<accession>A0A2K9LI50</accession>
<organism evidence="2 3">
    <name type="scientific">Ketobacter alkanivorans</name>
    <dbReference type="NCBI Taxonomy" id="1917421"/>
    <lineage>
        <taxon>Bacteria</taxon>
        <taxon>Pseudomonadati</taxon>
        <taxon>Pseudomonadota</taxon>
        <taxon>Gammaproteobacteria</taxon>
        <taxon>Pseudomonadales</taxon>
        <taxon>Ketobacteraceae</taxon>
        <taxon>Ketobacter</taxon>
    </lineage>
</organism>
<evidence type="ECO:0000259" key="1">
    <source>
        <dbReference type="Pfam" id="PF14344"/>
    </source>
</evidence>
<evidence type="ECO:0000313" key="3">
    <source>
        <dbReference type="Proteomes" id="UP000235116"/>
    </source>
</evidence>
<evidence type="ECO:0000313" key="2">
    <source>
        <dbReference type="EMBL" id="AUM12038.1"/>
    </source>
</evidence>
<sequence>MHKITTLSAAIASTLVLTGCDDEKYDKFFPKGELRVIHASVDAPPVNVILNGKTSIENLDYAESSGFQTVRAGSYRVQVEGIIPGGNATVIDVDGFAINKNASPTVIALNTVSSIEPIVVQESTAAPADGEVATVVVHGASAAGAVDIYLTAPGDSISGYTPAFNFDFKDSIDAGALPTGTVEIQAAIGSTVVYNSGAVDLSPFSGQKIMLVAVNSENDTENSASPIKILAVTDTATIELRDADTQFGAKVVHASPDASAAAGGPVEVFATSSALGIAPLELIDAFDYTDITPSAASYINAPAGDYLFDVAPDTDSIGDSIYTSANLTLTSGSEYTVIAAGRVTTSPAFSLLATQDNNRSIATQASLKLTHAAPAAGTVDVFITAAGSYTTAEVEAGFAGTPLLDEFAFGDITDYVAVAPGAYDIRVLAGGVTAINLEGVAVSGGDVLHAIARGPSEPSGTPSDFGVILLSN</sequence>
<keyword evidence="3" id="KW-1185">Reference proteome</keyword>
<dbReference type="InterPro" id="IPR025510">
    <property type="entry name" value="DUF4397"/>
</dbReference>
<feature type="domain" description="DUF4397" evidence="1">
    <location>
        <begin position="33"/>
        <end position="149"/>
    </location>
</feature>
<dbReference type="OrthoDB" id="9783299at2"/>
<reference evidence="3" key="1">
    <citation type="submission" date="2017-08" db="EMBL/GenBank/DDBJ databases">
        <title>Direct submision.</title>
        <authorList>
            <person name="Kim S.-J."/>
            <person name="Rhee S.-K."/>
        </authorList>
    </citation>
    <scope>NUCLEOTIDE SEQUENCE [LARGE SCALE GENOMIC DNA]</scope>
    <source>
        <strain evidence="3">GI5</strain>
    </source>
</reference>
<dbReference type="Pfam" id="PF14344">
    <property type="entry name" value="DUF4397"/>
    <property type="match status" value="2"/>
</dbReference>
<dbReference type="PROSITE" id="PS51257">
    <property type="entry name" value="PROKAR_LIPOPROTEIN"/>
    <property type="match status" value="1"/>
</dbReference>
<feature type="domain" description="DUF4397" evidence="1">
    <location>
        <begin position="250"/>
        <end position="381"/>
    </location>
</feature>
<proteinExistence type="predicted"/>
<gene>
    <name evidence="2" type="ORF">Kalk_06205</name>
</gene>
<dbReference type="KEGG" id="kak:Kalk_06205"/>
<dbReference type="RefSeq" id="WP_101893375.1">
    <property type="nucleotide sequence ID" value="NZ_CP022684.1"/>
</dbReference>
<dbReference type="Proteomes" id="UP000235116">
    <property type="component" value="Chromosome"/>
</dbReference>
<dbReference type="AlphaFoldDB" id="A0A2K9LI50"/>
<name>A0A2K9LI50_9GAMM</name>
<dbReference type="EMBL" id="CP022684">
    <property type="protein sequence ID" value="AUM12038.1"/>
    <property type="molecule type" value="Genomic_DNA"/>
</dbReference>
<protein>
    <recommendedName>
        <fullName evidence="1">DUF4397 domain-containing protein</fullName>
    </recommendedName>
</protein>